<reference evidence="7 8" key="1">
    <citation type="journal article" date="2019" name="Genome Biol. Evol.">
        <title>Insights into the evolution of the New World diploid cottons (Gossypium, subgenus Houzingenia) based on genome sequencing.</title>
        <authorList>
            <person name="Grover C.E."/>
            <person name="Arick M.A. 2nd"/>
            <person name="Thrash A."/>
            <person name="Conover J.L."/>
            <person name="Sanders W.S."/>
            <person name="Peterson D.G."/>
            <person name="Frelichowski J.E."/>
            <person name="Scheffler J.A."/>
            <person name="Scheffler B.E."/>
            <person name="Wendel J.F."/>
        </authorList>
    </citation>
    <scope>NUCLEOTIDE SEQUENCE [LARGE SCALE GENOMIC DNA]</scope>
    <source>
        <strain evidence="7">8</strain>
        <tissue evidence="7">Leaf</tissue>
    </source>
</reference>
<protein>
    <submittedName>
        <fullName evidence="7">Uncharacterized protein</fullName>
    </submittedName>
</protein>
<name>A0A7J9ESU1_9ROSI</name>
<sequence length="341" mass="39294">MVSVGGEERTIQFMESQTVITASTPLLEDAYSYGVVEHPFPLNWFLKDWYLGPKFYHAPSSTYQSICLSDDTEDDLRIIGNDFAILWSLWRRKVRMEIWFYAVTKEKLEPIRPLAKFLTFKSIVFLTWWQGVAVAFLFSMGAFKGSLAQELKTRIQDYIICIEMGVAAVVHLYVFPAVPYKRGERCVRNVAVMTDYASLGTPPDPEEVQDCERTTRMRLDRHYEKEKRLNFPQSVRDVVLGSGEIIVDDMKYTVSHVVEPVERGIAKINKTFHQISENVKRHEEERRRNSKDDSYLVPLSSWNREFSEARENAVEGSVSDSGLAATGKRNNNIQARNRSAR</sequence>
<dbReference type="AlphaFoldDB" id="A0A7J9ESU1"/>
<comment type="caution">
    <text evidence="7">The sequence shown here is derived from an EMBL/GenBank/DDBJ whole genome shotgun (WGS) entry which is preliminary data.</text>
</comment>
<keyword evidence="2 6" id="KW-0812">Transmembrane</keyword>
<evidence type="ECO:0000313" key="7">
    <source>
        <dbReference type="EMBL" id="MBA0775545.1"/>
    </source>
</evidence>
<feature type="transmembrane region" description="Helical" evidence="6">
    <location>
        <begin position="155"/>
        <end position="175"/>
    </location>
</feature>
<dbReference type="Pfam" id="PF03619">
    <property type="entry name" value="Solute_trans_a"/>
    <property type="match status" value="1"/>
</dbReference>
<dbReference type="InterPro" id="IPR005178">
    <property type="entry name" value="Ostalpha/TMEM184C"/>
</dbReference>
<dbReference type="GO" id="GO:0016020">
    <property type="term" value="C:membrane"/>
    <property type="evidence" value="ECO:0007669"/>
    <property type="project" value="UniProtKB-SubCell"/>
</dbReference>
<dbReference type="Proteomes" id="UP000593568">
    <property type="component" value="Unassembled WGS sequence"/>
</dbReference>
<feature type="compositionally biased region" description="Polar residues" evidence="5">
    <location>
        <begin position="328"/>
        <end position="341"/>
    </location>
</feature>
<evidence type="ECO:0000313" key="8">
    <source>
        <dbReference type="Proteomes" id="UP000593568"/>
    </source>
</evidence>
<evidence type="ECO:0000256" key="6">
    <source>
        <dbReference type="SAM" id="Phobius"/>
    </source>
</evidence>
<evidence type="ECO:0000256" key="4">
    <source>
        <dbReference type="ARBA" id="ARBA00023136"/>
    </source>
</evidence>
<evidence type="ECO:0000256" key="5">
    <source>
        <dbReference type="SAM" id="MobiDB-lite"/>
    </source>
</evidence>
<gene>
    <name evidence="7" type="ORF">Gotri_010683</name>
</gene>
<dbReference type="PANTHER" id="PTHR23423">
    <property type="entry name" value="ORGANIC SOLUTE TRANSPORTER-RELATED"/>
    <property type="match status" value="1"/>
</dbReference>
<evidence type="ECO:0000256" key="3">
    <source>
        <dbReference type="ARBA" id="ARBA00022989"/>
    </source>
</evidence>
<dbReference type="SMART" id="SM01417">
    <property type="entry name" value="Solute_trans_a"/>
    <property type="match status" value="1"/>
</dbReference>
<keyword evidence="3 6" id="KW-1133">Transmembrane helix</keyword>
<evidence type="ECO:0000256" key="2">
    <source>
        <dbReference type="ARBA" id="ARBA00022692"/>
    </source>
</evidence>
<dbReference type="EMBL" id="JABEZW010000009">
    <property type="protein sequence ID" value="MBA0775545.1"/>
    <property type="molecule type" value="Genomic_DNA"/>
</dbReference>
<organism evidence="7 8">
    <name type="scientific">Gossypium trilobum</name>
    <dbReference type="NCBI Taxonomy" id="34281"/>
    <lineage>
        <taxon>Eukaryota</taxon>
        <taxon>Viridiplantae</taxon>
        <taxon>Streptophyta</taxon>
        <taxon>Embryophyta</taxon>
        <taxon>Tracheophyta</taxon>
        <taxon>Spermatophyta</taxon>
        <taxon>Magnoliopsida</taxon>
        <taxon>eudicotyledons</taxon>
        <taxon>Gunneridae</taxon>
        <taxon>Pentapetalae</taxon>
        <taxon>rosids</taxon>
        <taxon>malvids</taxon>
        <taxon>Malvales</taxon>
        <taxon>Malvaceae</taxon>
        <taxon>Malvoideae</taxon>
        <taxon>Gossypium</taxon>
    </lineage>
</organism>
<feature type="region of interest" description="Disordered" evidence="5">
    <location>
        <begin position="308"/>
        <end position="341"/>
    </location>
</feature>
<keyword evidence="8" id="KW-1185">Reference proteome</keyword>
<comment type="subcellular location">
    <subcellularLocation>
        <location evidence="1">Membrane</location>
        <topology evidence="1">Multi-pass membrane protein</topology>
    </subcellularLocation>
</comment>
<feature type="transmembrane region" description="Helical" evidence="6">
    <location>
        <begin position="122"/>
        <end position="143"/>
    </location>
</feature>
<keyword evidence="4 6" id="KW-0472">Membrane</keyword>
<proteinExistence type="predicted"/>
<accession>A0A7J9ESU1</accession>
<evidence type="ECO:0000256" key="1">
    <source>
        <dbReference type="ARBA" id="ARBA00004141"/>
    </source>
</evidence>